<accession>A0A8S1YKF2</accession>
<sequence>MIQEIGQCANLEVVGTLNQVSSTACLSQQFRQELMFRPLTMYLKCMLPINLSKVQQQWLFAQYDPLMQSIKQQTVSEEVQHNQMPFEHSRSKFKVQYRAINNLHMISSQMKGQNIKICKRIALLQALKIIFDQHFYKRSRS</sequence>
<dbReference type="Proteomes" id="UP000683925">
    <property type="component" value="Unassembled WGS sequence"/>
</dbReference>
<reference evidence="1" key="1">
    <citation type="submission" date="2021-01" db="EMBL/GenBank/DDBJ databases">
        <authorList>
            <consortium name="Genoscope - CEA"/>
            <person name="William W."/>
        </authorList>
    </citation>
    <scope>NUCLEOTIDE SEQUENCE</scope>
</reference>
<dbReference type="AlphaFoldDB" id="A0A8S1YKF2"/>
<gene>
    <name evidence="1" type="ORF">POCTA_138.1.T1650023</name>
</gene>
<proteinExistence type="predicted"/>
<keyword evidence="2" id="KW-1185">Reference proteome</keyword>
<comment type="caution">
    <text evidence="1">The sequence shown here is derived from an EMBL/GenBank/DDBJ whole genome shotgun (WGS) entry which is preliminary data.</text>
</comment>
<evidence type="ECO:0000313" key="1">
    <source>
        <dbReference type="EMBL" id="CAD8213901.1"/>
    </source>
</evidence>
<dbReference type="EMBL" id="CAJJDP010000168">
    <property type="protein sequence ID" value="CAD8213901.1"/>
    <property type="molecule type" value="Genomic_DNA"/>
</dbReference>
<name>A0A8S1YKF2_PAROT</name>
<organism evidence="1 2">
    <name type="scientific">Paramecium octaurelia</name>
    <dbReference type="NCBI Taxonomy" id="43137"/>
    <lineage>
        <taxon>Eukaryota</taxon>
        <taxon>Sar</taxon>
        <taxon>Alveolata</taxon>
        <taxon>Ciliophora</taxon>
        <taxon>Intramacronucleata</taxon>
        <taxon>Oligohymenophorea</taxon>
        <taxon>Peniculida</taxon>
        <taxon>Parameciidae</taxon>
        <taxon>Paramecium</taxon>
    </lineage>
</organism>
<evidence type="ECO:0000313" key="2">
    <source>
        <dbReference type="Proteomes" id="UP000683925"/>
    </source>
</evidence>
<protein>
    <submittedName>
        <fullName evidence="1">Uncharacterized protein</fullName>
    </submittedName>
</protein>